<dbReference type="Gene3D" id="3.30.450.20">
    <property type="entry name" value="PAS domain"/>
    <property type="match status" value="1"/>
</dbReference>
<evidence type="ECO:0000256" key="6">
    <source>
        <dbReference type="SAM" id="Phobius"/>
    </source>
</evidence>
<feature type="domain" description="Cache" evidence="7">
    <location>
        <begin position="55"/>
        <end position="281"/>
    </location>
</feature>
<evidence type="ECO:0000313" key="8">
    <source>
        <dbReference type="EMBL" id="MBW7454020.1"/>
    </source>
</evidence>
<comment type="subcellular location">
    <subcellularLocation>
        <location evidence="1">Cell membrane</location>
        <topology evidence="1">Multi-pass membrane protein</topology>
    </subcellularLocation>
</comment>
<keyword evidence="9" id="KW-1185">Reference proteome</keyword>
<evidence type="ECO:0000259" key="7">
    <source>
        <dbReference type="Pfam" id="PF02743"/>
    </source>
</evidence>
<keyword evidence="2" id="KW-1003">Cell membrane</keyword>
<accession>A0ABS7BZF3</accession>
<evidence type="ECO:0000256" key="4">
    <source>
        <dbReference type="ARBA" id="ARBA00022989"/>
    </source>
</evidence>
<evidence type="ECO:0000256" key="3">
    <source>
        <dbReference type="ARBA" id="ARBA00022692"/>
    </source>
</evidence>
<dbReference type="InterPro" id="IPR033479">
    <property type="entry name" value="dCache_1"/>
</dbReference>
<organism evidence="8 9">
    <name type="scientific">Paenibacillus sepulcri</name>
    <dbReference type="NCBI Taxonomy" id="359917"/>
    <lineage>
        <taxon>Bacteria</taxon>
        <taxon>Bacillati</taxon>
        <taxon>Bacillota</taxon>
        <taxon>Bacilli</taxon>
        <taxon>Bacillales</taxon>
        <taxon>Paenibacillaceae</taxon>
        <taxon>Paenibacillus</taxon>
    </lineage>
</organism>
<gene>
    <name evidence="8" type="ORF">K0U00_08210</name>
</gene>
<dbReference type="Proteomes" id="UP001519887">
    <property type="component" value="Unassembled WGS sequence"/>
</dbReference>
<dbReference type="Pfam" id="PF02743">
    <property type="entry name" value="dCache_1"/>
    <property type="match status" value="1"/>
</dbReference>
<protein>
    <submittedName>
        <fullName evidence="8">Cache domain-containing protein</fullName>
    </submittedName>
</protein>
<dbReference type="EMBL" id="JAHZIK010000144">
    <property type="protein sequence ID" value="MBW7454020.1"/>
    <property type="molecule type" value="Genomic_DNA"/>
</dbReference>
<keyword evidence="4 6" id="KW-1133">Transmembrane helix</keyword>
<evidence type="ECO:0000256" key="5">
    <source>
        <dbReference type="ARBA" id="ARBA00023136"/>
    </source>
</evidence>
<evidence type="ECO:0000256" key="2">
    <source>
        <dbReference type="ARBA" id="ARBA00022475"/>
    </source>
</evidence>
<proteinExistence type="predicted"/>
<feature type="transmembrane region" description="Helical" evidence="6">
    <location>
        <begin position="12"/>
        <end position="35"/>
    </location>
</feature>
<evidence type="ECO:0000256" key="1">
    <source>
        <dbReference type="ARBA" id="ARBA00004651"/>
    </source>
</evidence>
<keyword evidence="3 6" id="KW-0812">Transmembrane</keyword>
<reference evidence="8 9" key="1">
    <citation type="submission" date="2021-07" db="EMBL/GenBank/DDBJ databases">
        <title>Paenibacillus radiodurans sp. nov., isolated from the southeastern edge of Tengger Desert.</title>
        <authorList>
            <person name="Zhang G."/>
        </authorList>
    </citation>
    <scope>NUCLEOTIDE SEQUENCE [LARGE SCALE GENOMIC DNA]</scope>
    <source>
        <strain evidence="8 9">CCM 7311</strain>
    </source>
</reference>
<comment type="caution">
    <text evidence="8">The sequence shown here is derived from an EMBL/GenBank/DDBJ whole genome shotgun (WGS) entry which is preliminary data.</text>
</comment>
<keyword evidence="5 6" id="KW-0472">Membrane</keyword>
<feature type="non-terminal residue" evidence="8">
    <location>
        <position position="307"/>
    </location>
</feature>
<sequence>MSKTYMRLAYSFRNRMIIIFFAIIIVPFLLFAYYAHIKSIEGISNANSTFSMSYLQQAKTNFEAYLHELNDQINALIGNKDLQQALEQLPGTTVHEEDFTVSMVSTLYKNTPLIDALRVRVYPLDPSRYPTYMSTIGESDQLGREDWFIQSKMETLPRWHLFMPQKGRYARPLLSYIKRFSGLYDQKARGIIVADLSENQLQRFFTPSEKMKGQKFLVLDDKGEVLYDSSNNAWTGSPIPSDSFPAWTGQAAEGSKTIDIGGDAHLVTYVRMDSEPWLIVSLTPLHTLIGPINELNRLLVLFLVVYL</sequence>
<evidence type="ECO:0000313" key="9">
    <source>
        <dbReference type="Proteomes" id="UP001519887"/>
    </source>
</evidence>
<name>A0ABS7BZF3_9BACL</name>